<keyword evidence="1" id="KW-0732">Signal</keyword>
<dbReference type="AlphaFoldDB" id="A0A2M4C922"/>
<reference evidence="2" key="1">
    <citation type="submission" date="2018-01" db="EMBL/GenBank/DDBJ databases">
        <title>An insight into the sialome of Amazonian anophelines.</title>
        <authorList>
            <person name="Ribeiro J.M."/>
            <person name="Scarpassa V."/>
            <person name="Calvo E."/>
        </authorList>
    </citation>
    <scope>NUCLEOTIDE SEQUENCE</scope>
    <source>
        <tissue evidence="2">Salivary glands</tissue>
    </source>
</reference>
<feature type="chain" id="PRO_5014856821" evidence="1">
    <location>
        <begin position="31"/>
        <end position="108"/>
    </location>
</feature>
<accession>A0A2M4C922</accession>
<sequence>MVRINRIEQRSRGSWHGLLILLQVWWPSHCVGEQVILHLFVHSIANHIGSIVESHVAEPVVVNVERQCTVVLAHRDFIGARLIDGEMGLDVNIVQLGQRCVEVVEHFR</sequence>
<evidence type="ECO:0000256" key="1">
    <source>
        <dbReference type="SAM" id="SignalP"/>
    </source>
</evidence>
<evidence type="ECO:0000313" key="2">
    <source>
        <dbReference type="EMBL" id="MBW61478.1"/>
    </source>
</evidence>
<organism evidence="2">
    <name type="scientific">Anopheles marajoara</name>
    <dbReference type="NCBI Taxonomy" id="58244"/>
    <lineage>
        <taxon>Eukaryota</taxon>
        <taxon>Metazoa</taxon>
        <taxon>Ecdysozoa</taxon>
        <taxon>Arthropoda</taxon>
        <taxon>Hexapoda</taxon>
        <taxon>Insecta</taxon>
        <taxon>Pterygota</taxon>
        <taxon>Neoptera</taxon>
        <taxon>Endopterygota</taxon>
        <taxon>Diptera</taxon>
        <taxon>Nematocera</taxon>
        <taxon>Culicoidea</taxon>
        <taxon>Culicidae</taxon>
        <taxon>Anophelinae</taxon>
        <taxon>Anopheles</taxon>
    </lineage>
</organism>
<name>A0A2M4C922_9DIPT</name>
<proteinExistence type="predicted"/>
<dbReference type="EMBL" id="GGFJ01012337">
    <property type="protein sequence ID" value="MBW61478.1"/>
    <property type="molecule type" value="Transcribed_RNA"/>
</dbReference>
<feature type="signal peptide" evidence="1">
    <location>
        <begin position="1"/>
        <end position="30"/>
    </location>
</feature>
<protein>
    <submittedName>
        <fullName evidence="2">Putative secreted protein</fullName>
    </submittedName>
</protein>